<comment type="caution">
    <text evidence="3">The sequence shown here is derived from an EMBL/GenBank/DDBJ whole genome shotgun (WGS) entry which is preliminary data.</text>
</comment>
<feature type="signal peptide" evidence="1">
    <location>
        <begin position="1"/>
        <end position="18"/>
    </location>
</feature>
<evidence type="ECO:0000259" key="2">
    <source>
        <dbReference type="Pfam" id="PF13568"/>
    </source>
</evidence>
<keyword evidence="4" id="KW-1185">Reference proteome</keyword>
<keyword evidence="1" id="KW-0732">Signal</keyword>
<feature type="domain" description="Outer membrane protein beta-barrel" evidence="2">
    <location>
        <begin position="17"/>
        <end position="174"/>
    </location>
</feature>
<dbReference type="Pfam" id="PF13568">
    <property type="entry name" value="OMP_b-brl_2"/>
    <property type="match status" value="1"/>
</dbReference>
<accession>A0A226HHZ1</accession>
<dbReference type="Proteomes" id="UP000198345">
    <property type="component" value="Unassembled WGS sequence"/>
</dbReference>
<organism evidence="3 4">
    <name type="scientific">Flavobacterium hercynium</name>
    <dbReference type="NCBI Taxonomy" id="387094"/>
    <lineage>
        <taxon>Bacteria</taxon>
        <taxon>Pseudomonadati</taxon>
        <taxon>Bacteroidota</taxon>
        <taxon>Flavobacteriia</taxon>
        <taxon>Flavobacteriales</taxon>
        <taxon>Flavobacteriaceae</taxon>
        <taxon>Flavobacterium</taxon>
    </lineage>
</organism>
<proteinExistence type="predicted"/>
<dbReference type="AlphaFoldDB" id="A0A226HHZ1"/>
<evidence type="ECO:0000313" key="4">
    <source>
        <dbReference type="Proteomes" id="UP000198345"/>
    </source>
</evidence>
<dbReference type="RefSeq" id="WP_208862573.1">
    <property type="nucleotide sequence ID" value="NZ_FXTV01000006.1"/>
</dbReference>
<dbReference type="InterPro" id="IPR011250">
    <property type="entry name" value="OMP/PagP_B-barrel"/>
</dbReference>
<reference evidence="3 4" key="1">
    <citation type="submission" date="2016-11" db="EMBL/GenBank/DDBJ databases">
        <title>Whole genomes of Flavobacteriaceae.</title>
        <authorList>
            <person name="Stine C."/>
            <person name="Li C."/>
            <person name="Tadesse D."/>
        </authorList>
    </citation>
    <scope>NUCLEOTIDE SEQUENCE [LARGE SCALE GENOMIC DNA]</scope>
    <source>
        <strain evidence="3 4">DSM 18292</strain>
    </source>
</reference>
<gene>
    <name evidence="3" type="ORF">B0A66_05835</name>
</gene>
<feature type="chain" id="PRO_5013166762" description="Outer membrane protein beta-barrel domain-containing protein" evidence="1">
    <location>
        <begin position="19"/>
        <end position="198"/>
    </location>
</feature>
<dbReference type="SUPFAM" id="SSF56925">
    <property type="entry name" value="OMPA-like"/>
    <property type="match status" value="1"/>
</dbReference>
<dbReference type="InterPro" id="IPR025665">
    <property type="entry name" value="Beta-barrel_OMP_2"/>
</dbReference>
<dbReference type="Gene3D" id="2.40.160.20">
    <property type="match status" value="1"/>
</dbReference>
<protein>
    <recommendedName>
        <fullName evidence="2">Outer membrane protein beta-barrel domain-containing protein</fullName>
    </recommendedName>
</protein>
<evidence type="ECO:0000256" key="1">
    <source>
        <dbReference type="SAM" id="SignalP"/>
    </source>
</evidence>
<sequence>MKNLFIVCVILISSNAFSQSFFGQIVERLHFGVKAGANFSNFTNANFDTEGLVGFHAGAIVGYEINDHFSIEEEFLYSQQGAKLKGNFTNDSDIKLSYLSVPILLKYKMPMGLFIEAGPQVGILIDEDVKALGIPAGNDFAEKIDGGVTGGIGWQFKNGFGVSARYYMSLTNVTKNTYPGTNTDFKNSSAQAGVFYIF</sequence>
<evidence type="ECO:0000313" key="3">
    <source>
        <dbReference type="EMBL" id="OXA93873.1"/>
    </source>
</evidence>
<dbReference type="EMBL" id="MUGW01000012">
    <property type="protein sequence ID" value="OXA93873.1"/>
    <property type="molecule type" value="Genomic_DNA"/>
</dbReference>
<name>A0A226HHZ1_9FLAO</name>